<evidence type="ECO:0000259" key="2">
    <source>
        <dbReference type="SMART" id="SM01127"/>
    </source>
</evidence>
<dbReference type="SMART" id="SM01127">
    <property type="entry name" value="DDHD"/>
    <property type="match status" value="1"/>
</dbReference>
<dbReference type="Proteomes" id="UP001206595">
    <property type="component" value="Unassembled WGS sequence"/>
</dbReference>
<dbReference type="InterPro" id="IPR037197">
    <property type="entry name" value="WWE_dom_sf"/>
</dbReference>
<feature type="region of interest" description="Disordered" evidence="1">
    <location>
        <begin position="251"/>
        <end position="303"/>
    </location>
</feature>
<evidence type="ECO:0000313" key="4">
    <source>
        <dbReference type="Proteomes" id="UP001206595"/>
    </source>
</evidence>
<dbReference type="Pfam" id="PF23463">
    <property type="entry name" value="WWE_2"/>
    <property type="match status" value="1"/>
</dbReference>
<reference evidence="3" key="2">
    <citation type="journal article" date="2022" name="Proc. Natl. Acad. Sci. U.S.A.">
        <title>Diploid-dominant life cycles characterize the early evolution of Fungi.</title>
        <authorList>
            <person name="Amses K.R."/>
            <person name="Simmons D.R."/>
            <person name="Longcore J.E."/>
            <person name="Mondo S.J."/>
            <person name="Seto K."/>
            <person name="Jeronimo G.H."/>
            <person name="Bonds A.E."/>
            <person name="Quandt C.A."/>
            <person name="Davis W.J."/>
            <person name="Chang Y."/>
            <person name="Federici B.A."/>
            <person name="Kuo A."/>
            <person name="LaButti K."/>
            <person name="Pangilinan J."/>
            <person name="Andreopoulos W."/>
            <person name="Tritt A."/>
            <person name="Riley R."/>
            <person name="Hundley H."/>
            <person name="Johnson J."/>
            <person name="Lipzen A."/>
            <person name="Barry K."/>
            <person name="Lang B.F."/>
            <person name="Cuomo C.A."/>
            <person name="Buchler N.E."/>
            <person name="Grigoriev I.V."/>
            <person name="Spatafora J.W."/>
            <person name="Stajich J.E."/>
            <person name="James T.Y."/>
        </authorList>
    </citation>
    <scope>NUCLEOTIDE SEQUENCE</scope>
    <source>
        <strain evidence="3">AG</strain>
    </source>
</reference>
<dbReference type="Pfam" id="PF02862">
    <property type="entry name" value="DDHD"/>
    <property type="match status" value="1"/>
</dbReference>
<gene>
    <name evidence="3" type="ORF">K450DRAFT_258522</name>
</gene>
<dbReference type="GO" id="GO:0005737">
    <property type="term" value="C:cytoplasm"/>
    <property type="evidence" value="ECO:0007669"/>
    <property type="project" value="TreeGrafter"/>
</dbReference>
<dbReference type="InterPro" id="IPR029058">
    <property type="entry name" value="AB_hydrolase_fold"/>
</dbReference>
<feature type="domain" description="DDHD" evidence="2">
    <location>
        <begin position="519"/>
        <end position="736"/>
    </location>
</feature>
<evidence type="ECO:0000256" key="1">
    <source>
        <dbReference type="SAM" id="MobiDB-lite"/>
    </source>
</evidence>
<feature type="compositionally biased region" description="Basic and acidic residues" evidence="1">
    <location>
        <begin position="282"/>
        <end position="303"/>
    </location>
</feature>
<evidence type="ECO:0000313" key="3">
    <source>
        <dbReference type="EMBL" id="KAI8576109.1"/>
    </source>
</evidence>
<keyword evidence="4" id="KW-1185">Reference proteome</keyword>
<organism evidence="3 4">
    <name type="scientific">Umbelopsis ramanniana AG</name>
    <dbReference type="NCBI Taxonomy" id="1314678"/>
    <lineage>
        <taxon>Eukaryota</taxon>
        <taxon>Fungi</taxon>
        <taxon>Fungi incertae sedis</taxon>
        <taxon>Mucoromycota</taxon>
        <taxon>Mucoromycotina</taxon>
        <taxon>Umbelopsidomycetes</taxon>
        <taxon>Umbelopsidales</taxon>
        <taxon>Umbelopsidaceae</taxon>
        <taxon>Umbelopsis</taxon>
    </lineage>
</organism>
<dbReference type="InterPro" id="IPR055555">
    <property type="entry name" value="PA-PLA1_DUF7131"/>
</dbReference>
<feature type="compositionally biased region" description="Basic and acidic residues" evidence="1">
    <location>
        <begin position="21"/>
        <end position="30"/>
    </location>
</feature>
<dbReference type="InterPro" id="IPR058055">
    <property type="entry name" value="PA-PLA1"/>
</dbReference>
<name>A0AAD5E3P3_UMBRA</name>
<dbReference type="EMBL" id="MU620962">
    <property type="protein sequence ID" value="KAI8576109.1"/>
    <property type="molecule type" value="Genomic_DNA"/>
</dbReference>
<dbReference type="Pfam" id="PF23465">
    <property type="entry name" value="DUF7131"/>
    <property type="match status" value="1"/>
</dbReference>
<dbReference type="GO" id="GO:0004620">
    <property type="term" value="F:phospholipase activity"/>
    <property type="evidence" value="ECO:0007669"/>
    <property type="project" value="TreeGrafter"/>
</dbReference>
<sequence>MSTPPPLHYYWFHAVDKPLSDPIQQRREQKQQQTAPLSPTTVKPPSEDSSKLNSTPQKWVRFSTRDNELLEQAFQTGTPKTVLVNEDQLFEVDIDKRVISAAYWESAVYKVCRATWFTRGKDGSQWMPCDEEFAQHIEEGYREHKPWKTDIHIPIIPAASIADAPVHMPGFDGLDTPLTLDDAEASSMEMKWQLADPNTEDYIVYTSADTAWLLSDTTTSRITKSIFMTLTNNQNLGGTRLIRGYPEVKQGESVGIGSKSRQQSISEGSEDKEPVSPEMTDSEMKDSERRKQEMEDYENEKSEDTREIDHLIICIHGIGQKMTERLGLNFIHDINVLRRGIKEIFAASIAVTPNPKKKNGIQVLPILWRHQIRFGLGNEDEDEKNDMSRPDVEEGQPTLEELTIDGVQSIRNIVSDALLDIPLYMTKYRDQMLSIISGEINRVYNRFLRNNPGFLARGGKVSVLGHSLGSALAFDLLTLQPFDEGEKARVLDGENRKNRSYISSQYNPHDEFADRLPPLNFTIENLFCLGSPVGLFLLIKGSKIASRKLLQHDRLHLESPSANPVCYPDCENIFNIFYRSDPVAYRLEPLIARHYTANLKPEPIPYHKGGLKGIFDAGYNVGSDIASKAEAVIFSLRSSATSWFRRDEMPTAEQRDTILDEPEEISMSNLPPPTPTTMRSYATGAERLRMLNSTGRVDYFIQEGILENSYLSALQSHLSYWNDTDVAAFLIRSVYK</sequence>
<dbReference type="GO" id="GO:0046872">
    <property type="term" value="F:metal ion binding"/>
    <property type="evidence" value="ECO:0007669"/>
    <property type="project" value="InterPro"/>
</dbReference>
<dbReference type="AlphaFoldDB" id="A0AAD5E3P3"/>
<dbReference type="PANTHER" id="PTHR23509:SF10">
    <property type="entry name" value="LD21067P"/>
    <property type="match status" value="1"/>
</dbReference>
<dbReference type="SUPFAM" id="SSF117839">
    <property type="entry name" value="WWE domain"/>
    <property type="match status" value="1"/>
</dbReference>
<dbReference type="InterPro" id="IPR004177">
    <property type="entry name" value="DDHD_dom"/>
</dbReference>
<feature type="compositionally biased region" description="Polar residues" evidence="1">
    <location>
        <begin position="34"/>
        <end position="43"/>
    </location>
</feature>
<protein>
    <recommendedName>
        <fullName evidence="2">DDHD domain-containing protein</fullName>
    </recommendedName>
</protein>
<dbReference type="InterPro" id="IPR057826">
    <property type="entry name" value="WWE_C20G8.02"/>
</dbReference>
<dbReference type="PANTHER" id="PTHR23509">
    <property type="entry name" value="PA-PL1 PHOSPHOLIPASE FAMILY"/>
    <property type="match status" value="1"/>
</dbReference>
<reference evidence="3" key="1">
    <citation type="submission" date="2021-06" db="EMBL/GenBank/DDBJ databases">
        <authorList>
            <consortium name="DOE Joint Genome Institute"/>
            <person name="Mondo S.J."/>
            <person name="Amses K.R."/>
            <person name="Simmons D.R."/>
            <person name="Longcore J.E."/>
            <person name="Seto K."/>
            <person name="Alves G.H."/>
            <person name="Bonds A.E."/>
            <person name="Quandt C.A."/>
            <person name="Davis W.J."/>
            <person name="Chang Y."/>
            <person name="Letcher P.M."/>
            <person name="Powell M.J."/>
            <person name="Kuo A."/>
            <person name="Labutti K."/>
            <person name="Pangilinan J."/>
            <person name="Andreopoulos W."/>
            <person name="Tritt A."/>
            <person name="Riley R."/>
            <person name="Hundley H."/>
            <person name="Johnson J."/>
            <person name="Lipzen A."/>
            <person name="Barry K."/>
            <person name="Berbee M.L."/>
            <person name="Buchler N.E."/>
            <person name="Grigoriev I.V."/>
            <person name="Spatafora J.W."/>
            <person name="Stajich J.E."/>
            <person name="James T.Y."/>
        </authorList>
    </citation>
    <scope>NUCLEOTIDE SEQUENCE</scope>
    <source>
        <strain evidence="3">AG</strain>
    </source>
</reference>
<accession>A0AAD5E3P3</accession>
<comment type="caution">
    <text evidence="3">The sequence shown here is derived from an EMBL/GenBank/DDBJ whole genome shotgun (WGS) entry which is preliminary data.</text>
</comment>
<feature type="region of interest" description="Disordered" evidence="1">
    <location>
        <begin position="21"/>
        <end position="57"/>
    </location>
</feature>
<dbReference type="GeneID" id="75917195"/>
<proteinExistence type="predicted"/>
<dbReference type="SUPFAM" id="SSF53474">
    <property type="entry name" value="alpha/beta-Hydrolases"/>
    <property type="match status" value="1"/>
</dbReference>
<dbReference type="RefSeq" id="XP_051441113.1">
    <property type="nucleotide sequence ID" value="XM_051591852.1"/>
</dbReference>